<reference evidence="1" key="1">
    <citation type="journal article" date="2014" name="Front. Microbiol.">
        <title>High frequency of phylogenetically diverse reductive dehalogenase-homologous genes in deep subseafloor sedimentary metagenomes.</title>
        <authorList>
            <person name="Kawai M."/>
            <person name="Futagami T."/>
            <person name="Toyoda A."/>
            <person name="Takaki Y."/>
            <person name="Nishi S."/>
            <person name="Hori S."/>
            <person name="Arai W."/>
            <person name="Tsubouchi T."/>
            <person name="Morono Y."/>
            <person name="Uchiyama I."/>
            <person name="Ito T."/>
            <person name="Fujiyama A."/>
            <person name="Inagaki F."/>
            <person name="Takami H."/>
        </authorList>
    </citation>
    <scope>NUCLEOTIDE SEQUENCE</scope>
    <source>
        <strain evidence="1">Expedition CK06-06</strain>
    </source>
</reference>
<evidence type="ECO:0000313" key="1">
    <source>
        <dbReference type="EMBL" id="GAG02315.1"/>
    </source>
</evidence>
<organism evidence="1">
    <name type="scientific">marine sediment metagenome</name>
    <dbReference type="NCBI Taxonomy" id="412755"/>
    <lineage>
        <taxon>unclassified sequences</taxon>
        <taxon>metagenomes</taxon>
        <taxon>ecological metagenomes</taxon>
    </lineage>
</organism>
<dbReference type="EMBL" id="BARS01025277">
    <property type="protein sequence ID" value="GAG02315.1"/>
    <property type="molecule type" value="Genomic_DNA"/>
</dbReference>
<proteinExistence type="predicted"/>
<dbReference type="AlphaFoldDB" id="X0U9U0"/>
<feature type="non-terminal residue" evidence="1">
    <location>
        <position position="1"/>
    </location>
</feature>
<sequence length="125" mass="15228">TQALIPLLKTPGRFYIWLYPKRGRFYSLLLNSVRFFTSRMPKHLLLLLLKKAVPLFRLWKRLKRENYYTRIAPDDEIINLFDCYSPRYQHRHHPAELQQWFSEMGFGRIDILHYNKYNLDALALK</sequence>
<name>X0U9U0_9ZZZZ</name>
<gene>
    <name evidence="1" type="ORF">S01H1_39974</name>
</gene>
<protein>
    <submittedName>
        <fullName evidence="1">Uncharacterized protein</fullName>
    </submittedName>
</protein>
<accession>X0U9U0</accession>
<comment type="caution">
    <text evidence="1">The sequence shown here is derived from an EMBL/GenBank/DDBJ whole genome shotgun (WGS) entry which is preliminary data.</text>
</comment>